<dbReference type="AlphaFoldDB" id="A0A2V3IL51"/>
<evidence type="ECO:0000313" key="3">
    <source>
        <dbReference type="Proteomes" id="UP000247409"/>
    </source>
</evidence>
<feature type="region of interest" description="Disordered" evidence="1">
    <location>
        <begin position="174"/>
        <end position="247"/>
    </location>
</feature>
<evidence type="ECO:0000256" key="1">
    <source>
        <dbReference type="SAM" id="MobiDB-lite"/>
    </source>
</evidence>
<feature type="region of interest" description="Disordered" evidence="1">
    <location>
        <begin position="112"/>
        <end position="154"/>
    </location>
</feature>
<sequence length="247" mass="27205">MGKAQERFKRNYDATIRPPIPDLRVRGHVFVRLERTDGKTREEKRDRRCRHKLAPIATGPLEVVEFDQDTVVIRRGKEVERISRDRVVSAPSAEADAKQAVAFRADSQTLTPIQPLTGQKPTDVPPQGKIISKEVPPGDAGQNYRFTERNGALPPYSASVDDIIDLGSPVETVKATHAVAEPPSTTATERSEQRSESSNDNGEAQGDNATGGALDLRDVKESATAHVETLKSHEDRERKGRNEVQVA</sequence>
<reference evidence="2 3" key="1">
    <citation type="journal article" date="2018" name="Mol. Biol. Evol.">
        <title>Analysis of the draft genome of the red seaweed Gracilariopsis chorda provides insights into genome size evolution in Rhodophyta.</title>
        <authorList>
            <person name="Lee J."/>
            <person name="Yang E.C."/>
            <person name="Graf L."/>
            <person name="Yang J.H."/>
            <person name="Qiu H."/>
            <person name="Zel Zion U."/>
            <person name="Chan C.X."/>
            <person name="Stephens T.G."/>
            <person name="Weber A.P.M."/>
            <person name="Boo G.H."/>
            <person name="Boo S.M."/>
            <person name="Kim K.M."/>
            <person name="Shin Y."/>
            <person name="Jung M."/>
            <person name="Lee S.J."/>
            <person name="Yim H.S."/>
            <person name="Lee J.H."/>
            <person name="Bhattacharya D."/>
            <person name="Yoon H.S."/>
        </authorList>
    </citation>
    <scope>NUCLEOTIDE SEQUENCE [LARGE SCALE GENOMIC DNA]</scope>
    <source>
        <strain evidence="2 3">SKKU-2015</strain>
        <tissue evidence="2">Whole body</tissue>
    </source>
</reference>
<dbReference type="EMBL" id="NBIV01000189">
    <property type="protein sequence ID" value="PXF41860.1"/>
    <property type="molecule type" value="Genomic_DNA"/>
</dbReference>
<evidence type="ECO:0000313" key="2">
    <source>
        <dbReference type="EMBL" id="PXF41860.1"/>
    </source>
</evidence>
<protein>
    <submittedName>
        <fullName evidence="2">Uncharacterized protein</fullName>
    </submittedName>
</protein>
<gene>
    <name evidence="2" type="ORF">BWQ96_08420</name>
</gene>
<name>A0A2V3IL51_9FLOR</name>
<organism evidence="2 3">
    <name type="scientific">Gracilariopsis chorda</name>
    <dbReference type="NCBI Taxonomy" id="448386"/>
    <lineage>
        <taxon>Eukaryota</taxon>
        <taxon>Rhodophyta</taxon>
        <taxon>Florideophyceae</taxon>
        <taxon>Rhodymeniophycidae</taxon>
        <taxon>Gracilariales</taxon>
        <taxon>Gracilariaceae</taxon>
        <taxon>Gracilariopsis</taxon>
    </lineage>
</organism>
<feature type="compositionally biased region" description="Basic and acidic residues" evidence="1">
    <location>
        <begin position="215"/>
        <end position="247"/>
    </location>
</feature>
<accession>A0A2V3IL51</accession>
<keyword evidence="3" id="KW-1185">Reference proteome</keyword>
<dbReference type="OrthoDB" id="116078at2759"/>
<dbReference type="Proteomes" id="UP000247409">
    <property type="component" value="Unassembled WGS sequence"/>
</dbReference>
<comment type="caution">
    <text evidence="2">The sequence shown here is derived from an EMBL/GenBank/DDBJ whole genome shotgun (WGS) entry which is preliminary data.</text>
</comment>
<proteinExistence type="predicted"/>